<name>C9Y945_CURXX</name>
<dbReference type="InterPro" id="IPR005182">
    <property type="entry name" value="YdbS-like_PH"/>
</dbReference>
<dbReference type="EMBL" id="FN543104">
    <property type="protein sequence ID" value="CBA28277.1"/>
    <property type="molecule type" value="Genomic_DNA"/>
</dbReference>
<feature type="transmembrane region" description="Helical" evidence="1">
    <location>
        <begin position="32"/>
        <end position="57"/>
    </location>
</feature>
<gene>
    <name evidence="3" type="ORF">Csp_A06460</name>
</gene>
<organism evidence="3">
    <name type="scientific">Curvibacter symbiont subsp. Hydra magnipapillata</name>
    <dbReference type="NCBI Taxonomy" id="667019"/>
    <lineage>
        <taxon>Bacteria</taxon>
        <taxon>Pseudomonadati</taxon>
        <taxon>Pseudomonadota</taxon>
        <taxon>Betaproteobacteria</taxon>
        <taxon>Burkholderiales</taxon>
        <taxon>Comamonadaceae</taxon>
        <taxon>Curvibacter</taxon>
    </lineage>
</organism>
<feature type="domain" description="YdbS-like PH" evidence="2">
    <location>
        <begin position="66"/>
        <end position="122"/>
    </location>
</feature>
<protein>
    <recommendedName>
        <fullName evidence="2">YdbS-like PH domain-containing protein</fullName>
    </recommendedName>
</protein>
<dbReference type="PANTHER" id="PTHR37938:SF1">
    <property type="entry name" value="BLL0215 PROTEIN"/>
    <property type="match status" value="1"/>
</dbReference>
<evidence type="ECO:0000259" key="2">
    <source>
        <dbReference type="Pfam" id="PF03703"/>
    </source>
</evidence>
<keyword evidence="1" id="KW-0812">Transmembrane</keyword>
<dbReference type="Pfam" id="PF03703">
    <property type="entry name" value="bPH_2"/>
    <property type="match status" value="1"/>
</dbReference>
<sequence>MNYVQSSLMPGEKIISIAKIHWIDFFSLTISVFGMLLSLLISVSLWPVFITGIFLLIQNWLNTSSTELAITNKRIIAKIGCLHRKTAEVTLNRVECIHIFQSRLGRVFNFGTVLIEGRESENIVISKVCTPFQFKNFVSEAITLHSTISKLQMGNALNPPHEN</sequence>
<proteinExistence type="predicted"/>
<accession>C9Y945</accession>
<keyword evidence="1" id="KW-0472">Membrane</keyword>
<evidence type="ECO:0000256" key="1">
    <source>
        <dbReference type="SAM" id="Phobius"/>
    </source>
</evidence>
<dbReference type="PANTHER" id="PTHR37938">
    <property type="entry name" value="BLL0215 PROTEIN"/>
    <property type="match status" value="1"/>
</dbReference>
<evidence type="ECO:0000313" key="3">
    <source>
        <dbReference type="EMBL" id="CBA28277.1"/>
    </source>
</evidence>
<reference evidence="3" key="1">
    <citation type="journal article" date="2010" name="Nature">
        <title>The dynamic genome of Hydra.</title>
        <authorList>
            <person name="Chapman J.A."/>
            <person name="Kirkness E.F."/>
            <person name="Simakov O."/>
            <person name="Hampson S.E."/>
            <person name="Mitros T."/>
            <person name="Weinmaier T."/>
            <person name="Rattei T."/>
            <person name="Balasubramanian P.G."/>
            <person name="Borman J."/>
            <person name="Busam D."/>
            <person name="Disbennett K."/>
            <person name="Pfannkoch C."/>
            <person name="Sumin N."/>
            <person name="Sutton G."/>
            <person name="Viswanathan L."/>
            <person name="Walenz B."/>
            <person name="Goodstein D.M."/>
            <person name="Hellsten U."/>
            <person name="Kawashima T."/>
            <person name="Prochnik S.E."/>
            <person name="Putnam N.H."/>
            <person name="Shu S."/>
            <person name="Blumberg B."/>
            <person name="Dana C.E."/>
            <person name="Gee L."/>
            <person name="Kibler D.F."/>
            <person name="Law L."/>
            <person name="Lindgens D."/>
            <person name="Martinez D.E."/>
            <person name="Peng J."/>
            <person name="Wigge P.A."/>
            <person name="Bertulat B."/>
            <person name="Guder C."/>
            <person name="Nakamura Y."/>
            <person name="Ozbek S."/>
            <person name="Watanabe H."/>
            <person name="Khalturin K."/>
            <person name="Hemmrich G."/>
            <person name="Franke A."/>
            <person name="Augustin R."/>
            <person name="Fraune S."/>
            <person name="Hayakawa E."/>
            <person name="Hayakawa S."/>
            <person name="Hirose M."/>
            <person name="Hwang J."/>
            <person name="Ikeo K."/>
            <person name="Nishimiya-Fujisawa C."/>
            <person name="Ogura A."/>
            <person name="Takahashi T."/>
            <person name="Steinmetz P.R."/>
            <person name="Zhang X."/>
            <person name="Aufschnaiter R."/>
            <person name="Eder M.K."/>
            <person name="Gorny A.K."/>
            <person name="Salvenmoser W."/>
            <person name="Heimberg A.M."/>
            <person name="Wheeler B.M."/>
            <person name="Peterson K.J."/>
            <person name="Boettger A."/>
            <person name="Tischler P."/>
            <person name="Wolf A."/>
            <person name="Gojobori T."/>
            <person name="Remington K.A."/>
            <person name="Strausberg R.L."/>
            <person name="Venter J."/>
            <person name="Technau U."/>
            <person name="Hobmayer B."/>
            <person name="Bosch T.C."/>
            <person name="Holstein T.W."/>
            <person name="Fujisawa T."/>
            <person name="Bode H.R."/>
            <person name="David C.N."/>
            <person name="Rokhsar D.S."/>
            <person name="Steele R.E."/>
        </authorList>
    </citation>
    <scope>NUCLEOTIDE SEQUENCE</scope>
</reference>
<keyword evidence="1" id="KW-1133">Transmembrane helix</keyword>
<dbReference type="AlphaFoldDB" id="C9Y945"/>